<evidence type="ECO:0000313" key="2">
    <source>
        <dbReference type="EMBL" id="QES88756.1"/>
    </source>
</evidence>
<feature type="transmembrane region" description="Helical" evidence="1">
    <location>
        <begin position="108"/>
        <end position="129"/>
    </location>
</feature>
<dbReference type="Proteomes" id="UP000292424">
    <property type="component" value="Chromosome"/>
</dbReference>
<reference evidence="2 3" key="1">
    <citation type="submission" date="2019-09" db="EMBL/GenBank/DDBJ databases">
        <title>Complete genome sequence of Arachidicoccus sp. B3-10 isolated from apple orchard soil.</title>
        <authorList>
            <person name="Kim H.S."/>
            <person name="Han K.-I."/>
            <person name="Suh M.K."/>
            <person name="Lee K.C."/>
            <person name="Eom M.K."/>
            <person name="Kim J.-S."/>
            <person name="Kang S.W."/>
            <person name="Sin Y."/>
            <person name="Lee J.-S."/>
        </authorList>
    </citation>
    <scope>NUCLEOTIDE SEQUENCE [LARGE SCALE GENOMIC DNA]</scope>
    <source>
        <strain evidence="2 3">B3-10</strain>
    </source>
</reference>
<accession>A0A5P2FZ08</accession>
<organism evidence="2 3">
    <name type="scientific">Rhizosphaericola mali</name>
    <dbReference type="NCBI Taxonomy" id="2545455"/>
    <lineage>
        <taxon>Bacteria</taxon>
        <taxon>Pseudomonadati</taxon>
        <taxon>Bacteroidota</taxon>
        <taxon>Chitinophagia</taxon>
        <taxon>Chitinophagales</taxon>
        <taxon>Chitinophagaceae</taxon>
        <taxon>Rhizosphaericola</taxon>
    </lineage>
</organism>
<keyword evidence="3" id="KW-1185">Reference proteome</keyword>
<keyword evidence="1" id="KW-0812">Transmembrane</keyword>
<protein>
    <submittedName>
        <fullName evidence="2">Uncharacterized protein</fullName>
    </submittedName>
</protein>
<evidence type="ECO:0000313" key="3">
    <source>
        <dbReference type="Proteomes" id="UP000292424"/>
    </source>
</evidence>
<dbReference type="KEGG" id="arac:E0W69_008865"/>
<keyword evidence="1" id="KW-1133">Transmembrane helix</keyword>
<dbReference type="EMBL" id="CP044016">
    <property type="protein sequence ID" value="QES88756.1"/>
    <property type="molecule type" value="Genomic_DNA"/>
</dbReference>
<gene>
    <name evidence="2" type="ORF">E0W69_008865</name>
</gene>
<keyword evidence="1" id="KW-0472">Membrane</keyword>
<proteinExistence type="predicted"/>
<dbReference type="RefSeq" id="WP_131329722.1">
    <property type="nucleotide sequence ID" value="NZ_CP044016.1"/>
</dbReference>
<sequence>MNLSEVEIVLKDLVKEVQEIKVLVEKVEPSQVQNELSDSLSYSLRILLKKVDHMKALLDLVVKKDIKEDKMLRPESMEKLQRSLERIIQQLADPENQRIRHEHSFKDWRWLLLLLFFIGLSIFLGWLSFTRYNQYNELLIKYDYVQQAAPNFIRAVDSVYNRNPYYFLDHPPRNLEQNKISEKTSFKKRKAKKKK</sequence>
<evidence type="ECO:0000256" key="1">
    <source>
        <dbReference type="SAM" id="Phobius"/>
    </source>
</evidence>
<name>A0A5P2FZ08_9BACT</name>
<dbReference type="AlphaFoldDB" id="A0A5P2FZ08"/>